<sequence>MGLGVWTERQNTTISTDTNTSATQHHKATTPSRGGKQSPASPRGREGVASWRQRQQQEPLCELNDFLFLSSIKEVRRKCLRRAMSSAAVRCGAARRDSLAYDERREEAASESRCGLLSSCRGVVVVVVVVAAAVMGCVATHPLLHT</sequence>
<protein>
    <submittedName>
        <fullName evidence="3">Uncharacterized protein</fullName>
    </submittedName>
</protein>
<organism evidence="3 4">
    <name type="scientific">Scylla paramamosain</name>
    <name type="common">Mud crab</name>
    <dbReference type="NCBI Taxonomy" id="85552"/>
    <lineage>
        <taxon>Eukaryota</taxon>
        <taxon>Metazoa</taxon>
        <taxon>Ecdysozoa</taxon>
        <taxon>Arthropoda</taxon>
        <taxon>Crustacea</taxon>
        <taxon>Multicrustacea</taxon>
        <taxon>Malacostraca</taxon>
        <taxon>Eumalacostraca</taxon>
        <taxon>Eucarida</taxon>
        <taxon>Decapoda</taxon>
        <taxon>Pleocyemata</taxon>
        <taxon>Brachyura</taxon>
        <taxon>Eubrachyura</taxon>
        <taxon>Portunoidea</taxon>
        <taxon>Portunidae</taxon>
        <taxon>Portuninae</taxon>
        <taxon>Scylla</taxon>
    </lineage>
</organism>
<keyword evidence="2" id="KW-1133">Transmembrane helix</keyword>
<evidence type="ECO:0000256" key="1">
    <source>
        <dbReference type="SAM" id="MobiDB-lite"/>
    </source>
</evidence>
<feature type="compositionally biased region" description="Low complexity" evidence="1">
    <location>
        <begin position="11"/>
        <end position="23"/>
    </location>
</feature>
<keyword evidence="2" id="KW-0812">Transmembrane</keyword>
<feature type="transmembrane region" description="Helical" evidence="2">
    <location>
        <begin position="123"/>
        <end position="144"/>
    </location>
</feature>
<feature type="region of interest" description="Disordered" evidence="1">
    <location>
        <begin position="1"/>
        <end position="52"/>
    </location>
</feature>
<comment type="caution">
    <text evidence="3">The sequence shown here is derived from an EMBL/GenBank/DDBJ whole genome shotgun (WGS) entry which is preliminary data.</text>
</comment>
<evidence type="ECO:0000313" key="3">
    <source>
        <dbReference type="EMBL" id="KAK8383298.1"/>
    </source>
</evidence>
<dbReference type="AlphaFoldDB" id="A0AAW0T7X1"/>
<dbReference type="Proteomes" id="UP001487740">
    <property type="component" value="Unassembled WGS sequence"/>
</dbReference>
<accession>A0AAW0T7X1</accession>
<proteinExistence type="predicted"/>
<evidence type="ECO:0000313" key="4">
    <source>
        <dbReference type="Proteomes" id="UP001487740"/>
    </source>
</evidence>
<keyword evidence="4" id="KW-1185">Reference proteome</keyword>
<keyword evidence="2" id="KW-0472">Membrane</keyword>
<dbReference type="EMBL" id="JARAKH010000038">
    <property type="protein sequence ID" value="KAK8383298.1"/>
    <property type="molecule type" value="Genomic_DNA"/>
</dbReference>
<name>A0AAW0T7X1_SCYPA</name>
<evidence type="ECO:0000256" key="2">
    <source>
        <dbReference type="SAM" id="Phobius"/>
    </source>
</evidence>
<gene>
    <name evidence="3" type="ORF">O3P69_011637</name>
</gene>
<reference evidence="3 4" key="1">
    <citation type="submission" date="2023-03" db="EMBL/GenBank/DDBJ databases">
        <title>High-quality genome of Scylla paramamosain provides insights in environmental adaptation.</title>
        <authorList>
            <person name="Zhang L."/>
        </authorList>
    </citation>
    <scope>NUCLEOTIDE SEQUENCE [LARGE SCALE GENOMIC DNA]</scope>
    <source>
        <strain evidence="3">LZ_2023a</strain>
        <tissue evidence="3">Muscle</tissue>
    </source>
</reference>